<dbReference type="SUPFAM" id="SSF46689">
    <property type="entry name" value="Homeodomain-like"/>
    <property type="match status" value="1"/>
</dbReference>
<sequence>MVPNYWAGDNVQRDSYQDFIHDGFLEIRTIPDIPEEIKEAFANHFLELEKLVAQAKERNKQNIIYNTHNTDSSPIAQPMQAQKQIQKAKPNSNNNIIKEIQQYWNTRLLTEIPLQLHLPEAASLCSVCIKGFLSNLNNNEVITYTPTKNTTPKVVDSPLDPTLAQTLTITNNRDSLLAELLQLPISYTTPIHKRRYVPIMHFPKATVLQLRSIFNKTPYPTKDEYINIEQQLNLPVVKIKCWFQNQRQLQHIRKQRVKHNNKQSNPSPQN</sequence>
<dbReference type="InterPro" id="IPR009057">
    <property type="entry name" value="Homeodomain-like_sf"/>
</dbReference>
<dbReference type="EMBL" id="CAXLJM020000001">
    <property type="protein sequence ID" value="CAL8067895.1"/>
    <property type="molecule type" value="Genomic_DNA"/>
</dbReference>
<dbReference type="Pfam" id="PF00046">
    <property type="entry name" value="Homeodomain"/>
    <property type="match status" value="1"/>
</dbReference>
<evidence type="ECO:0000256" key="3">
    <source>
        <dbReference type="RuleBase" id="RU000682"/>
    </source>
</evidence>
<dbReference type="PROSITE" id="PS50071">
    <property type="entry name" value="HOMEOBOX_2"/>
    <property type="match status" value="1"/>
</dbReference>
<evidence type="ECO:0000313" key="6">
    <source>
        <dbReference type="Proteomes" id="UP001642540"/>
    </source>
</evidence>
<dbReference type="SMART" id="SM00389">
    <property type="entry name" value="HOX"/>
    <property type="match status" value="1"/>
</dbReference>
<keyword evidence="2 3" id="KW-0539">Nucleus</keyword>
<reference evidence="5 6" key="1">
    <citation type="submission" date="2024-08" db="EMBL/GenBank/DDBJ databases">
        <authorList>
            <person name="Cucini C."/>
            <person name="Frati F."/>
        </authorList>
    </citation>
    <scope>NUCLEOTIDE SEQUENCE [LARGE SCALE GENOMIC DNA]</scope>
</reference>
<evidence type="ECO:0000313" key="5">
    <source>
        <dbReference type="EMBL" id="CAL8067895.1"/>
    </source>
</evidence>
<evidence type="ECO:0000256" key="2">
    <source>
        <dbReference type="PROSITE-ProRule" id="PRU00108"/>
    </source>
</evidence>
<comment type="caution">
    <text evidence="5">The sequence shown here is derived from an EMBL/GenBank/DDBJ whole genome shotgun (WGS) entry which is preliminary data.</text>
</comment>
<evidence type="ECO:0000256" key="1">
    <source>
        <dbReference type="ARBA" id="ARBA00004123"/>
    </source>
</evidence>
<feature type="DNA-binding region" description="Homeobox" evidence="2">
    <location>
        <begin position="195"/>
        <end position="254"/>
    </location>
</feature>
<name>A0ABP1PJ54_9HEXA</name>
<gene>
    <name evidence="5" type="ORF">ODALV1_LOCUS8</name>
</gene>
<keyword evidence="6" id="KW-1185">Reference proteome</keyword>
<dbReference type="CDD" id="cd00086">
    <property type="entry name" value="homeodomain"/>
    <property type="match status" value="1"/>
</dbReference>
<evidence type="ECO:0000259" key="4">
    <source>
        <dbReference type="PROSITE" id="PS50071"/>
    </source>
</evidence>
<proteinExistence type="predicted"/>
<dbReference type="InterPro" id="IPR001356">
    <property type="entry name" value="HD"/>
</dbReference>
<comment type="subcellular location">
    <subcellularLocation>
        <location evidence="1 2 3">Nucleus</location>
    </subcellularLocation>
</comment>
<dbReference type="Proteomes" id="UP001642540">
    <property type="component" value="Unassembled WGS sequence"/>
</dbReference>
<dbReference type="Gene3D" id="1.10.10.60">
    <property type="entry name" value="Homeodomain-like"/>
    <property type="match status" value="1"/>
</dbReference>
<feature type="domain" description="Homeobox" evidence="4">
    <location>
        <begin position="193"/>
        <end position="253"/>
    </location>
</feature>
<protein>
    <recommendedName>
        <fullName evidence="4">Homeobox domain-containing protein</fullName>
    </recommendedName>
</protein>
<accession>A0ABP1PJ54</accession>
<organism evidence="5 6">
    <name type="scientific">Orchesella dallaii</name>
    <dbReference type="NCBI Taxonomy" id="48710"/>
    <lineage>
        <taxon>Eukaryota</taxon>
        <taxon>Metazoa</taxon>
        <taxon>Ecdysozoa</taxon>
        <taxon>Arthropoda</taxon>
        <taxon>Hexapoda</taxon>
        <taxon>Collembola</taxon>
        <taxon>Entomobryomorpha</taxon>
        <taxon>Entomobryoidea</taxon>
        <taxon>Orchesellidae</taxon>
        <taxon>Orchesellinae</taxon>
        <taxon>Orchesella</taxon>
    </lineage>
</organism>
<keyword evidence="2 3" id="KW-0371">Homeobox</keyword>
<keyword evidence="2 3" id="KW-0238">DNA-binding</keyword>